<keyword evidence="2" id="KW-1185">Reference proteome</keyword>
<reference evidence="1" key="2">
    <citation type="submission" date="2025-08" db="UniProtKB">
        <authorList>
            <consortium name="Ensembl"/>
        </authorList>
    </citation>
    <scope>IDENTIFICATION</scope>
</reference>
<dbReference type="Ensembl" id="ENSOTST00005136535.1">
    <property type="protein sequence ID" value="ENSOTSP00005130343.1"/>
    <property type="gene ID" value="ENSOTSG00005063024.1"/>
</dbReference>
<dbReference type="AlphaFoldDB" id="A0AAZ3QP09"/>
<dbReference type="GeneTree" id="ENSGT01150000289969"/>
<proteinExistence type="predicted"/>
<dbReference type="Proteomes" id="UP000694402">
    <property type="component" value="Unassembled WGS sequence"/>
</dbReference>
<dbReference type="Gene3D" id="1.10.10.10">
    <property type="entry name" value="Winged helix-like DNA-binding domain superfamily/Winged helix DNA-binding domain"/>
    <property type="match status" value="1"/>
</dbReference>
<name>A0AAZ3QP09_ONCTS</name>
<reference evidence="2" key="1">
    <citation type="journal article" date="2018" name="PLoS ONE">
        <title>Chinook salmon (Oncorhynchus tshawytscha) genome and transcriptome.</title>
        <authorList>
            <person name="Christensen K.A."/>
            <person name="Leong J.S."/>
            <person name="Sakhrani D."/>
            <person name="Biagi C.A."/>
            <person name="Minkley D.R."/>
            <person name="Withler R.E."/>
            <person name="Rondeau E.B."/>
            <person name="Koop B.F."/>
            <person name="Devlin R.H."/>
        </authorList>
    </citation>
    <scope>NUCLEOTIDE SEQUENCE [LARGE SCALE GENOMIC DNA]</scope>
</reference>
<sequence>MSAALKVPKNTVASIILKWKRFGTIKTLPRTGHLDKLSNRGRRALVREATKNPMVTLVVLLEGSPISAALHQSGLLEHVQMFINYQNGQIIIITVVVEGAASQHLRSKCQLAFHSRSLRVSLPLLLSLES</sequence>
<dbReference type="InterPro" id="IPR036388">
    <property type="entry name" value="WH-like_DNA-bd_sf"/>
</dbReference>
<protein>
    <submittedName>
        <fullName evidence="1">Uncharacterized protein</fullName>
    </submittedName>
</protein>
<accession>A0AAZ3QP09</accession>
<organism evidence="1 2">
    <name type="scientific">Oncorhynchus tshawytscha</name>
    <name type="common">Chinook salmon</name>
    <name type="synonym">Salmo tshawytscha</name>
    <dbReference type="NCBI Taxonomy" id="74940"/>
    <lineage>
        <taxon>Eukaryota</taxon>
        <taxon>Metazoa</taxon>
        <taxon>Chordata</taxon>
        <taxon>Craniata</taxon>
        <taxon>Vertebrata</taxon>
        <taxon>Euteleostomi</taxon>
        <taxon>Actinopterygii</taxon>
        <taxon>Neopterygii</taxon>
        <taxon>Teleostei</taxon>
        <taxon>Protacanthopterygii</taxon>
        <taxon>Salmoniformes</taxon>
        <taxon>Salmonidae</taxon>
        <taxon>Salmoninae</taxon>
        <taxon>Oncorhynchus</taxon>
    </lineage>
</organism>
<evidence type="ECO:0000313" key="2">
    <source>
        <dbReference type="Proteomes" id="UP000694402"/>
    </source>
</evidence>
<evidence type="ECO:0000313" key="1">
    <source>
        <dbReference type="Ensembl" id="ENSOTSP00005130343.1"/>
    </source>
</evidence>
<reference evidence="1" key="3">
    <citation type="submission" date="2025-09" db="UniProtKB">
        <authorList>
            <consortium name="Ensembl"/>
        </authorList>
    </citation>
    <scope>IDENTIFICATION</scope>
</reference>